<comment type="similarity">
    <text evidence="1">Belongs to the GSP E family.</text>
</comment>
<dbReference type="NCBIfam" id="TIGR01420">
    <property type="entry name" value="pilT_fam"/>
    <property type="match status" value="1"/>
</dbReference>
<dbReference type="Proteomes" id="UP000885722">
    <property type="component" value="Unassembled WGS sequence"/>
</dbReference>
<feature type="compositionally biased region" description="Acidic residues" evidence="2">
    <location>
        <begin position="270"/>
        <end position="285"/>
    </location>
</feature>
<dbReference type="InterPro" id="IPR006321">
    <property type="entry name" value="PilT/PilU"/>
</dbReference>
<evidence type="ECO:0000259" key="3">
    <source>
        <dbReference type="PROSITE" id="PS00662"/>
    </source>
</evidence>
<proteinExistence type="inferred from homology"/>
<dbReference type="Pfam" id="PF00437">
    <property type="entry name" value="T2SSE"/>
    <property type="match status" value="1"/>
</dbReference>
<feature type="region of interest" description="Disordered" evidence="2">
    <location>
        <begin position="260"/>
        <end position="285"/>
    </location>
</feature>
<evidence type="ECO:0000256" key="2">
    <source>
        <dbReference type="SAM" id="MobiDB-lite"/>
    </source>
</evidence>
<evidence type="ECO:0000313" key="4">
    <source>
        <dbReference type="EMBL" id="HFC03934.1"/>
    </source>
</evidence>
<dbReference type="PANTHER" id="PTHR30486:SF12">
    <property type="entry name" value="TYPE IV PILUS ATPASE PILU"/>
    <property type="match status" value="1"/>
</dbReference>
<dbReference type="GO" id="GO:0005524">
    <property type="term" value="F:ATP binding"/>
    <property type="evidence" value="ECO:0007669"/>
    <property type="project" value="InterPro"/>
</dbReference>
<dbReference type="Gene3D" id="3.40.50.300">
    <property type="entry name" value="P-loop containing nucleotide triphosphate hydrolases"/>
    <property type="match status" value="1"/>
</dbReference>
<dbReference type="EMBL" id="DRNO01000241">
    <property type="protein sequence ID" value="HFC03934.1"/>
    <property type="molecule type" value="Genomic_DNA"/>
</dbReference>
<feature type="domain" description="Bacterial type II secretion system protein E" evidence="3">
    <location>
        <begin position="95"/>
        <end position="109"/>
    </location>
</feature>
<organism evidence="4">
    <name type="scientific">Nitratifractor salsuginis</name>
    <dbReference type="NCBI Taxonomy" id="269261"/>
    <lineage>
        <taxon>Bacteria</taxon>
        <taxon>Pseudomonadati</taxon>
        <taxon>Campylobacterota</taxon>
        <taxon>Epsilonproteobacteria</taxon>
        <taxon>Campylobacterales</taxon>
        <taxon>Sulfurovaceae</taxon>
        <taxon>Nitratifractor</taxon>
    </lineage>
</organism>
<dbReference type="PROSITE" id="PS00662">
    <property type="entry name" value="T2SP_E"/>
    <property type="match status" value="1"/>
</dbReference>
<dbReference type="PANTHER" id="PTHR30486">
    <property type="entry name" value="TWITCHING MOTILITY PROTEIN PILT"/>
    <property type="match status" value="1"/>
</dbReference>
<dbReference type="CDD" id="cd01131">
    <property type="entry name" value="PilT"/>
    <property type="match status" value="1"/>
</dbReference>
<accession>A0A7V2SJD1</accession>
<comment type="caution">
    <text evidence="4">The sequence shown here is derived from an EMBL/GenBank/DDBJ whole genome shotgun (WGS) entry which is preliminary data.</text>
</comment>
<sequence>IPVEIPGFEELRLPEVLKTFADKGRGLVLVTGVTGSGKSTTLAAILNRINERYNKHIITLEDPIEFVHRDKKCLINQRAIGQDSNSFRDALPAALREDPDIILVGEMRDVETIDLALHAANTGHLVFSTLHTLDAKETINRVIGMFPEDEQNRVRLSLASVLAGVVSQRLVPTLDGGRIAAVEVMVQTSRIAELIAENRDFEIPDAIAEGRDIYKSQTFDQHLYDLVLGGIISEETALEFSTSPSDLKLRLEGIGRGTAKDLAKQAEEPQSTEDLDAYDFKEDEE</sequence>
<dbReference type="InterPro" id="IPR003593">
    <property type="entry name" value="AAA+_ATPase"/>
</dbReference>
<dbReference type="InterPro" id="IPR050921">
    <property type="entry name" value="T4SS_GSP_E_ATPase"/>
</dbReference>
<name>A0A7V2SJD1_9BACT</name>
<dbReference type="SUPFAM" id="SSF52540">
    <property type="entry name" value="P-loop containing nucleoside triphosphate hydrolases"/>
    <property type="match status" value="1"/>
</dbReference>
<feature type="non-terminal residue" evidence="4">
    <location>
        <position position="1"/>
    </location>
</feature>
<gene>
    <name evidence="4" type="ORF">ENJ74_03580</name>
</gene>
<dbReference type="InterPro" id="IPR001482">
    <property type="entry name" value="T2SS/T4SS_dom"/>
</dbReference>
<dbReference type="AlphaFoldDB" id="A0A7V2SJD1"/>
<dbReference type="InterPro" id="IPR027417">
    <property type="entry name" value="P-loop_NTPase"/>
</dbReference>
<protein>
    <submittedName>
        <fullName evidence="4">PilT/PilU family type 4a pilus ATPase</fullName>
    </submittedName>
</protein>
<dbReference type="SMART" id="SM00382">
    <property type="entry name" value="AAA"/>
    <property type="match status" value="1"/>
</dbReference>
<reference evidence="4" key="1">
    <citation type="journal article" date="2020" name="mSystems">
        <title>Genome- and Community-Level Interaction Insights into Carbon Utilization and Element Cycling Functions of Hydrothermarchaeota in Hydrothermal Sediment.</title>
        <authorList>
            <person name="Zhou Z."/>
            <person name="Liu Y."/>
            <person name="Xu W."/>
            <person name="Pan J."/>
            <person name="Luo Z.H."/>
            <person name="Li M."/>
        </authorList>
    </citation>
    <scope>NUCLEOTIDE SEQUENCE [LARGE SCALE GENOMIC DNA]</scope>
    <source>
        <strain evidence="4">HyVt-513</strain>
    </source>
</reference>
<evidence type="ECO:0000256" key="1">
    <source>
        <dbReference type="ARBA" id="ARBA00006611"/>
    </source>
</evidence>
<dbReference type="GO" id="GO:0016887">
    <property type="term" value="F:ATP hydrolysis activity"/>
    <property type="evidence" value="ECO:0007669"/>
    <property type="project" value="InterPro"/>
</dbReference>